<dbReference type="Proteomes" id="UP000235914">
    <property type="component" value="Unassembled WGS sequence"/>
</dbReference>
<comment type="caution">
    <text evidence="2">The sequence shown here is derived from an EMBL/GenBank/DDBJ whole genome shotgun (WGS) entry which is preliminary data.</text>
</comment>
<dbReference type="SUPFAM" id="SSF48452">
    <property type="entry name" value="TPR-like"/>
    <property type="match status" value="1"/>
</dbReference>
<evidence type="ECO:0008006" key="4">
    <source>
        <dbReference type="Google" id="ProtNLM"/>
    </source>
</evidence>
<protein>
    <recommendedName>
        <fullName evidence="4">Tetratricopeptide repeat protein</fullName>
    </recommendedName>
</protein>
<feature type="transmembrane region" description="Helical" evidence="1">
    <location>
        <begin position="54"/>
        <end position="72"/>
    </location>
</feature>
<keyword evidence="1" id="KW-0472">Membrane</keyword>
<sequence>MPPLPGFPESPAMLKMIFLLARRIFIRLLLALLPLGLFMFLAQAIPLSPLQSLLALVPVIAFEVWLVIRHLLPVMGELVTKTLYSSNITTDEEVLVEASRRMLNSGDPQGALELLERYRKENPGLVRSWLMESSLLNDMRRYADSVNVLQKGLEYGRWRKEDRALFLYKIGAIYESQLNAPDRARKYWEEAADKYPDTAYGRSALDKL</sequence>
<dbReference type="InterPro" id="IPR019734">
    <property type="entry name" value="TPR_rpt"/>
</dbReference>
<name>A0AAP8NMF3_9BACT</name>
<evidence type="ECO:0000256" key="1">
    <source>
        <dbReference type="SAM" id="Phobius"/>
    </source>
</evidence>
<organism evidence="2 3">
    <name type="scientific">Akkermansia muciniphila</name>
    <dbReference type="NCBI Taxonomy" id="239935"/>
    <lineage>
        <taxon>Bacteria</taxon>
        <taxon>Pseudomonadati</taxon>
        <taxon>Verrucomicrobiota</taxon>
        <taxon>Verrucomicrobiia</taxon>
        <taxon>Verrucomicrobiales</taxon>
        <taxon>Akkermansiaceae</taxon>
        <taxon>Akkermansia</taxon>
    </lineage>
</organism>
<accession>A0AAP8NMF3</accession>
<evidence type="ECO:0000313" key="2">
    <source>
        <dbReference type="EMBL" id="PNC57072.1"/>
    </source>
</evidence>
<keyword evidence="1" id="KW-0812">Transmembrane</keyword>
<dbReference type="EMBL" id="PJKN01000002">
    <property type="protein sequence ID" value="PNC57072.1"/>
    <property type="molecule type" value="Genomic_DNA"/>
</dbReference>
<dbReference type="Gene3D" id="1.25.40.10">
    <property type="entry name" value="Tetratricopeptide repeat domain"/>
    <property type="match status" value="1"/>
</dbReference>
<dbReference type="InterPro" id="IPR011990">
    <property type="entry name" value="TPR-like_helical_dom_sf"/>
</dbReference>
<reference evidence="2 3" key="1">
    <citation type="journal article" date="2017" name="BMC Genomics">
        <title>Genome sequencing of 39 Akkermansia muciniphila isolates reveals its population structure, genomic and functional diverisity, and global distribution in mammalian gut microbiotas.</title>
        <authorList>
            <person name="Guo X."/>
            <person name="Li S."/>
            <person name="Zhang J."/>
            <person name="Wu F."/>
            <person name="Li X."/>
            <person name="Wu D."/>
            <person name="Zhang M."/>
            <person name="Ou Z."/>
            <person name="Jie Z."/>
            <person name="Yan Q."/>
            <person name="Li P."/>
            <person name="Yi J."/>
            <person name="Peng Y."/>
        </authorList>
    </citation>
    <scope>NUCLEOTIDE SEQUENCE [LARGE SCALE GENOMIC DNA]</scope>
    <source>
        <strain evidence="2 3">GP43</strain>
    </source>
</reference>
<proteinExistence type="predicted"/>
<dbReference type="Pfam" id="PF13174">
    <property type="entry name" value="TPR_6"/>
    <property type="match status" value="1"/>
</dbReference>
<keyword evidence="1" id="KW-1133">Transmembrane helix</keyword>
<gene>
    <name evidence="2" type="ORF">CXU09_05770</name>
</gene>
<dbReference type="AlphaFoldDB" id="A0AAP8NMF3"/>
<evidence type="ECO:0000313" key="3">
    <source>
        <dbReference type="Proteomes" id="UP000235914"/>
    </source>
</evidence>